<dbReference type="Pfam" id="PF11919">
    <property type="entry name" value="PSME4_C"/>
    <property type="match status" value="1"/>
</dbReference>
<keyword evidence="10" id="KW-0227">DNA damage</keyword>
<reference evidence="23 24" key="1">
    <citation type="submission" date="2015-11" db="EMBL/GenBank/DDBJ databases">
        <title>Aspergillus lentulus strain IFM 54703T.</title>
        <authorList>
            <person name="Kusuya Y."/>
            <person name="Sakai K."/>
            <person name="Kamei K."/>
            <person name="Takahashi H."/>
            <person name="Yaguchi T."/>
        </authorList>
    </citation>
    <scope>NUCLEOTIDE SEQUENCE [LARGE SCALE GENOMIC DNA]</scope>
    <source>
        <strain evidence="23 24">IFM 54703</strain>
    </source>
</reference>
<evidence type="ECO:0000256" key="18">
    <source>
        <dbReference type="SAM" id="Phobius"/>
    </source>
</evidence>
<comment type="subcellular location">
    <subcellularLocation>
        <location evidence="3">Cytoplasm</location>
    </subcellularLocation>
    <subcellularLocation>
        <location evidence="2">Membrane</location>
        <topology evidence="2">Multi-pass membrane protein</topology>
    </subcellularLocation>
    <subcellularLocation>
        <location evidence="1">Nucleus</location>
    </subcellularLocation>
</comment>
<feature type="domain" description="Proteasome activator Blm10 middle HEAT repeats region" evidence="20">
    <location>
        <begin position="375"/>
        <end position="902"/>
    </location>
</feature>
<comment type="caution">
    <text evidence="23">The sequence shown here is derived from an EMBL/GenBank/DDBJ whole genome shotgun (WGS) entry which is preliminary data.</text>
</comment>
<evidence type="ECO:0000256" key="14">
    <source>
        <dbReference type="ARBA" id="ARBA00023204"/>
    </source>
</evidence>
<dbReference type="EMBL" id="BCLY01000009">
    <property type="protein sequence ID" value="GAQ08265.1"/>
    <property type="molecule type" value="Genomic_DNA"/>
</dbReference>
<evidence type="ECO:0000313" key="23">
    <source>
        <dbReference type="EMBL" id="GAQ08265.1"/>
    </source>
</evidence>
<evidence type="ECO:0000259" key="22">
    <source>
        <dbReference type="Pfam" id="PF23096"/>
    </source>
</evidence>
<evidence type="ECO:0000256" key="16">
    <source>
        <dbReference type="SAM" id="Coils"/>
    </source>
</evidence>
<evidence type="ECO:0000256" key="2">
    <source>
        <dbReference type="ARBA" id="ARBA00004141"/>
    </source>
</evidence>
<dbReference type="InterPro" id="IPR021843">
    <property type="entry name" value="PSME4_C"/>
</dbReference>
<evidence type="ECO:0000256" key="4">
    <source>
        <dbReference type="ARBA" id="ARBA00005739"/>
    </source>
</evidence>
<dbReference type="GO" id="GO:0006281">
    <property type="term" value="P:DNA repair"/>
    <property type="evidence" value="ECO:0007669"/>
    <property type="project" value="UniProtKB-KW"/>
</dbReference>
<evidence type="ECO:0000256" key="17">
    <source>
        <dbReference type="SAM" id="MobiDB-lite"/>
    </source>
</evidence>
<evidence type="ECO:0000256" key="6">
    <source>
        <dbReference type="ARBA" id="ARBA00022448"/>
    </source>
</evidence>
<evidence type="ECO:0000259" key="19">
    <source>
        <dbReference type="Pfam" id="PF11919"/>
    </source>
</evidence>
<dbReference type="GO" id="GO:0010499">
    <property type="term" value="P:proteasomal ubiquitin-independent protein catabolic process"/>
    <property type="evidence" value="ECO:0007669"/>
    <property type="project" value="TreeGrafter"/>
</dbReference>
<dbReference type="GO" id="GO:0005829">
    <property type="term" value="C:cytosol"/>
    <property type="evidence" value="ECO:0007669"/>
    <property type="project" value="TreeGrafter"/>
</dbReference>
<feature type="transmembrane region" description="Helical" evidence="18">
    <location>
        <begin position="2733"/>
        <end position="2756"/>
    </location>
</feature>
<evidence type="ECO:0000256" key="10">
    <source>
        <dbReference type="ARBA" id="ARBA00022763"/>
    </source>
</evidence>
<keyword evidence="13 18" id="KW-0472">Membrane</keyword>
<feature type="region of interest" description="Disordered" evidence="17">
    <location>
        <begin position="1"/>
        <end position="42"/>
    </location>
</feature>
<name>A0AAN4PK66_ASPLE</name>
<feature type="transmembrane region" description="Helical" evidence="18">
    <location>
        <begin position="2553"/>
        <end position="2576"/>
    </location>
</feature>
<evidence type="ECO:0000256" key="9">
    <source>
        <dbReference type="ARBA" id="ARBA00022737"/>
    </source>
</evidence>
<feature type="region of interest" description="Disordered" evidence="17">
    <location>
        <begin position="1842"/>
        <end position="1870"/>
    </location>
</feature>
<dbReference type="GO" id="GO:0046961">
    <property type="term" value="F:proton-transporting ATPase activity, rotational mechanism"/>
    <property type="evidence" value="ECO:0007669"/>
    <property type="project" value="InterPro"/>
</dbReference>
<evidence type="ECO:0000259" key="20">
    <source>
        <dbReference type="Pfam" id="PF16507"/>
    </source>
</evidence>
<dbReference type="GO" id="GO:0016504">
    <property type="term" value="F:peptidase activator activity"/>
    <property type="evidence" value="ECO:0007669"/>
    <property type="project" value="InterPro"/>
</dbReference>
<dbReference type="Pfam" id="PF23096">
    <property type="entry name" value="HEAT_PSME4"/>
    <property type="match status" value="1"/>
</dbReference>
<evidence type="ECO:0000256" key="12">
    <source>
        <dbReference type="ARBA" id="ARBA00023065"/>
    </source>
</evidence>
<keyword evidence="12" id="KW-0406">Ion transport</keyword>
<dbReference type="Proteomes" id="UP000051487">
    <property type="component" value="Unassembled WGS sequence"/>
</dbReference>
<organism evidence="23 24">
    <name type="scientific">Aspergillus lentulus</name>
    <dbReference type="NCBI Taxonomy" id="293939"/>
    <lineage>
        <taxon>Eukaryota</taxon>
        <taxon>Fungi</taxon>
        <taxon>Dikarya</taxon>
        <taxon>Ascomycota</taxon>
        <taxon>Pezizomycotina</taxon>
        <taxon>Eurotiomycetes</taxon>
        <taxon>Eurotiomycetidae</taxon>
        <taxon>Eurotiales</taxon>
        <taxon>Aspergillaceae</taxon>
        <taxon>Aspergillus</taxon>
        <taxon>Aspergillus subgen. Fumigati</taxon>
    </lineage>
</organism>
<feature type="transmembrane region" description="Helical" evidence="18">
    <location>
        <begin position="2445"/>
        <end position="2462"/>
    </location>
</feature>
<evidence type="ECO:0000256" key="13">
    <source>
        <dbReference type="ARBA" id="ARBA00023136"/>
    </source>
</evidence>
<evidence type="ECO:0000256" key="8">
    <source>
        <dbReference type="ARBA" id="ARBA00022692"/>
    </source>
</evidence>
<feature type="domain" description="Proteasome activator Blm10 N-terminal" evidence="21">
    <location>
        <begin position="18"/>
        <end position="87"/>
    </location>
</feature>
<evidence type="ECO:0000256" key="1">
    <source>
        <dbReference type="ARBA" id="ARBA00004123"/>
    </source>
</evidence>
<comment type="similarity">
    <text evidence="4">Belongs to the BLM10 family.</text>
</comment>
<dbReference type="InterPro" id="IPR016024">
    <property type="entry name" value="ARM-type_fold"/>
</dbReference>
<keyword evidence="8 18" id="KW-0812">Transmembrane</keyword>
<dbReference type="SUPFAM" id="SSF48371">
    <property type="entry name" value="ARM repeat"/>
    <property type="match status" value="2"/>
</dbReference>
<feature type="transmembrane region" description="Helical" evidence="18">
    <location>
        <begin position="2523"/>
        <end position="2541"/>
    </location>
</feature>
<dbReference type="PANTHER" id="PTHR32170">
    <property type="entry name" value="PROTEASOME ACTIVATOR COMPLEX SUBUNIT 4"/>
    <property type="match status" value="1"/>
</dbReference>
<feature type="transmembrane region" description="Helical" evidence="18">
    <location>
        <begin position="2615"/>
        <end position="2635"/>
    </location>
</feature>
<evidence type="ECO:0000259" key="21">
    <source>
        <dbReference type="Pfam" id="PF16547"/>
    </source>
</evidence>
<dbReference type="Pfam" id="PF01496">
    <property type="entry name" value="V_ATPase_I"/>
    <property type="match status" value="1"/>
</dbReference>
<proteinExistence type="inferred from homology"/>
<dbReference type="PANTHER" id="PTHR32170:SF3">
    <property type="entry name" value="PROTEASOME ACTIVATOR COMPLEX SUBUNIT 4"/>
    <property type="match status" value="1"/>
</dbReference>
<feature type="domain" description="Proteasome activator complex subunit 4 C-terminal" evidence="19">
    <location>
        <begin position="1877"/>
        <end position="1952"/>
    </location>
</feature>
<evidence type="ECO:0000256" key="11">
    <source>
        <dbReference type="ARBA" id="ARBA00022989"/>
    </source>
</evidence>
<comment type="similarity">
    <text evidence="5">Belongs to the V-ATPase 116 kDa subunit family.</text>
</comment>
<dbReference type="Pfam" id="PF16507">
    <property type="entry name" value="HEAT_PSME4_mid"/>
    <property type="match status" value="1"/>
</dbReference>
<feature type="compositionally biased region" description="Polar residues" evidence="17">
    <location>
        <begin position="1860"/>
        <end position="1870"/>
    </location>
</feature>
<dbReference type="InterPro" id="IPR002490">
    <property type="entry name" value="V-ATPase_116kDa_su"/>
</dbReference>
<keyword evidence="15" id="KW-0539">Nucleus</keyword>
<dbReference type="InterPro" id="IPR035309">
    <property type="entry name" value="PSME4"/>
</dbReference>
<sequence>MDTSGPKAILTQNVYPAHEISRATSPGGEPAGMNGEGEPKARVRPRTYPYFKYLPYPTEDESERERNLREILNQLYIAVESGDFSPGAVHWTRELRGWLSLKFDPTRTERINLVKLYYELSLAPGIDPNVAERFASMFMLLTKRKHYLRPVKDLILDWRPLYKELKAFVLPTESGLVHSTNLKRNVKTLTKLCAFVQLYIDPCELPAMLEEFLPHFSTSFSEGAFVVVGLINLLLPTSPPPQSREDLLPQHYLPTHFHLWSLVNRSKTFDMTFLDYLSRLARDSLPAEHIPFSEFGLFTKEQSALIFTAILRLLEIPVGQSTSPYSALVDISSGLGIMLDRDARKHPVAHHIARWVVMSLSPECAEADESILSQLEGLIQAVETFFHPSNSGGWTKTLSQLVYYLSDFFLMRWNREQSGEMEVPVGRRLTEPLKRRFVLCLRDVVFMGIYAKSGTAISFSLSTLQNLAFLEPHLILPGALQRIYPSLQGLVEVHRTASSLRALQVLSRIISRTKGYRCHMTTLLGLALPGIDANDLEKSLHALSFIQSACYNIPLFDLTKGREDINCDMLAMQWINGEMGRMEAEGVEVQLNYDTDLSDENEEMILRSSTCGFGDFIVSFLGRVFTLLENLPDASRVRNGSPEENIVNTLPATFMPLLSSLSPEYFDIALSKVVDFVSNHVIHQARDAMAFICNSICKVNPDKALKRFIPVLTQAIRTEIDDNGAGSTRTTGTDVLPRDRALVWNISMLSMCVVHVGDAVLAHRKELFDIAVYMQQKCRGIPTVHISNFIHHLLLNLTGTYTIDYSLYEPEVLAEGITPKLWSYQPDPENLTVKWHVPKREELEFAVELFQNQAETALKSLTALTDGTASVKRDGSGKDWSDEVSRNLVLLRLILSGISVLFDSKAASKTKDEGVDGIANDVEMSDAKDFPVANGVGDEDPDASLDTSDEATVRPSFSYPTGYPLEENDRLYRCIHDLRERAGWVLHDVHRFLSDKQEDDVPCFAALYSAFRSWFIDVGMERSAHVLDRVTRLLAADIHPYKMSGMRKDYPRPLLVRRANVYHLQRLRHNAAPRPRSRLDEILLLDLAESCVSLYTETRRNAQSAGESALKAIWGSRLLVIPPLLTALQKGIKENDHARIKGALFSLLLSSVAKTVGRHWKYAPTLIRTFIDASAVDKPSVQKICSSAVFQIMDYGRAMERMAVLDRDIVEAIAPKEDVQDQITQKRKSINNKRAIIEKKKADMAEELVNLARVSHWKVASRAATIVITMGLRFDYIASSNLIELVTLGSIDDHPGLRGMYSQALIALFTMVDVRAICGHDYKNYILGNQHFPSKIKVATKRYEEGWTEQYLASFAKPEAEYYIDHDFPGWLVWSDSMPAYKSNLERDIEYDEVEWNVRKQMGKLFDRGWFSKFFMYLKQEPRDPSADKFRMPCAMMLLYAFELMLRDGLTAATFKDIQEEIEAVFEDGSDKHQHRATAEILGALISSVADTSVEKRTLVWEYAFPIVQRIFTDGLTPENSGYWTTFLHMILQCRDPRRAWPLVDWLASFRLDMATNAAFKESSKINLLHQCIIDAGWHFQLEKPIVQDFLAHLDHPYKGVREAMGQTLATIYRTRYHESYADLQRLLKAQESASPVGSYAYLPTEEFSKMVREVFARIEKWRHERSPGQQTPSSYTSGSKTVLLWLDSTLSSHECTQLVPFFPDVFTGQLLHMMDVKEDPELQSLAYHVFRHLPNIPYPAEQDSGFIKSLIHIGQTSPSWHQRLRVMINIQIIYFRRLFLLSPVDRDKLFDCIANMLEDTQHEVRAGASATLSGMIRCSPVSLRQRMVSRLQERFTRTLVENPLPKKPKNHARSALASPVSSRSGTPTPEHTRLIIVRHGAVLGLGALIQAFPYDSPPPRWMPEALTTLSNRAANDPGIVGSSVKSIISEFKKTRQDTWHIDAKKYIFTYEVLAQYPSLWWKEPAAGSDAFTMAPRDTFFRSSDMSLTQLYIANEIGREVVSALGELGQVQFRDLNPDTNAFQRTFTKEIRRLDNVERQLRYFHAQMDKAGIPMRSSTEFSDTLAAPLASEIDELAERSESLEQRIASLNDSYETLKKREVELTEWRWVLREAGGFFDRAHTHTDEIRQSFDNDEAPLLRDVEHQPSRGPNGDAQAQQSFLEMNIGFVAGVIPRDRIGAFERILWRTLRGNLYMNQSEIPEPIIDPTTNEESHKNVFVIFAHGKHIISKIRKISESLGASLYGVDENSELRRDQIHEVNTRLSDVGNVLRNTKNTLDAELTQIARSLAAWMIIVKKEKAVYDTLNKFSYDQARKTLIAEAWCPTNSLALIKSTLQDVNDRAGLSVPTIVNQIRTNKTPPTYVKTNKFTEGFQTIVDAYGISKYSEANPGLYTVVTFPFLFAVMFGDFGHGALMAMAASAMIFWERKLQKTKLDELSYMAFYGRYIMLMMGLFSMYTGLIYNDVFSRSFTVFPSQWKWPDNIKKGQTVEASLTDSYRYPFGLDWNWHEAENSLLFTNSMKMKMSIILGWAHMTYALCLQYVNARHFKSKVDIIGNFIPGMIFFQSIFGYLVLTIVYKWSVNWEARGQSPPGLLNMLIFMFLSPGTVEEQLYKGQAGVQVVLLLLAVVQVPIMLFFKPFYLRWEHNRARALGYRGLGEQARVSALEDDTDMNGGASGPRDSMVSDGEGVAMIAQDLGDEEHEEFDFSEIMIHQVIHTIEFCLNCISHTASYLRLWALSLAHQQLSIVLWNMTIGGAFEQESPTIRVIMIVVTFYMWFTLTIVILCVMEGTSAMLHSLRLHWVEAMSKHFMGDGIPFAPFSFKTLLEEDPVD</sequence>
<evidence type="ECO:0000256" key="7">
    <source>
        <dbReference type="ARBA" id="ARBA00022490"/>
    </source>
</evidence>
<keyword evidence="6" id="KW-0813">Transport</keyword>
<evidence type="ECO:0000256" key="3">
    <source>
        <dbReference type="ARBA" id="ARBA00004496"/>
    </source>
</evidence>
<accession>A0AAN4PK66</accession>
<evidence type="ECO:0000256" key="15">
    <source>
        <dbReference type="ARBA" id="ARBA00023242"/>
    </source>
</evidence>
<keyword evidence="14" id="KW-0234">DNA repair</keyword>
<feature type="transmembrane region" description="Helical" evidence="18">
    <location>
        <begin position="2762"/>
        <end position="2786"/>
    </location>
</feature>
<feature type="coiled-coil region" evidence="16">
    <location>
        <begin position="2073"/>
        <end position="2100"/>
    </location>
</feature>
<feature type="transmembrane region" description="Helical" evidence="18">
    <location>
        <begin position="2399"/>
        <end position="2424"/>
    </location>
</feature>
<dbReference type="Pfam" id="PF16547">
    <property type="entry name" value="BLM10_N"/>
    <property type="match status" value="1"/>
</dbReference>
<dbReference type="GO" id="GO:0033179">
    <property type="term" value="C:proton-transporting V-type ATPase, V0 domain"/>
    <property type="evidence" value="ECO:0007669"/>
    <property type="project" value="InterPro"/>
</dbReference>
<gene>
    <name evidence="23" type="ORF">ALT_5586</name>
</gene>
<dbReference type="InterPro" id="IPR055455">
    <property type="entry name" value="HEAT_PSME4"/>
</dbReference>
<keyword evidence="7" id="KW-0963">Cytoplasm</keyword>
<dbReference type="GO" id="GO:0070628">
    <property type="term" value="F:proteasome binding"/>
    <property type="evidence" value="ECO:0007669"/>
    <property type="project" value="InterPro"/>
</dbReference>
<feature type="domain" description="Proteasome activator complex subunit 4-like HEAT repeat-like" evidence="22">
    <location>
        <begin position="1363"/>
        <end position="1570"/>
    </location>
</feature>
<evidence type="ECO:0000313" key="24">
    <source>
        <dbReference type="Proteomes" id="UP000051487"/>
    </source>
</evidence>
<protein>
    <submittedName>
        <fullName evidence="23">V-type proton ATPase subunit a</fullName>
    </submittedName>
</protein>
<dbReference type="InterPro" id="IPR032372">
    <property type="entry name" value="Blm10_N"/>
</dbReference>
<dbReference type="GO" id="GO:0005634">
    <property type="term" value="C:nucleus"/>
    <property type="evidence" value="ECO:0007669"/>
    <property type="project" value="UniProtKB-SubCell"/>
</dbReference>
<dbReference type="Gene3D" id="1.10.287.2210">
    <property type="match status" value="1"/>
</dbReference>
<keyword evidence="9" id="KW-0677">Repeat</keyword>
<keyword evidence="11 18" id="KW-1133">Transmembrane helix</keyword>
<evidence type="ECO:0000256" key="5">
    <source>
        <dbReference type="ARBA" id="ARBA00009904"/>
    </source>
</evidence>
<dbReference type="InterPro" id="IPR032430">
    <property type="entry name" value="Blm10_mid"/>
</dbReference>
<keyword evidence="16" id="KW-0175">Coiled coil</keyword>